<accession>A0ABX2G622</accession>
<evidence type="ECO:0000256" key="1">
    <source>
        <dbReference type="ARBA" id="ARBA00004141"/>
    </source>
</evidence>
<keyword evidence="7" id="KW-1185">Reference proteome</keyword>
<dbReference type="InterPro" id="IPR052556">
    <property type="entry name" value="PolySynth_Transporter"/>
</dbReference>
<dbReference type="PANTHER" id="PTHR43424:SF1">
    <property type="entry name" value="LOCUS PUTATIVE PROTEIN 1-RELATED"/>
    <property type="match status" value="1"/>
</dbReference>
<feature type="transmembrane region" description="Helical" evidence="5">
    <location>
        <begin position="144"/>
        <end position="164"/>
    </location>
</feature>
<dbReference type="Pfam" id="PF01943">
    <property type="entry name" value="Polysacc_synt"/>
    <property type="match status" value="1"/>
</dbReference>
<comment type="subcellular location">
    <subcellularLocation>
        <location evidence="1">Membrane</location>
        <topology evidence="1">Multi-pass membrane protein</topology>
    </subcellularLocation>
</comment>
<protein>
    <submittedName>
        <fullName evidence="6">PST family polysaccharide transporter</fullName>
    </submittedName>
</protein>
<name>A0ABX2G622_9BURK</name>
<sequence>MARRKLIENVLSLGAVQLASHLLAFLTLPYLALRLGVDGLGRMAFALSIAQIMVVLTDYGFNLSAPKEVSIHRDDPDRLAEIWCSVTLLRVLFVLAGLMSIMLASLVVDRLSAELDLLLLAYTLVVGNVLFPQWLFQGLEQLKLVSLIQVMCRMAVLAGIFALVKGPGDTHWAVWLQSAGTLLGGLLVIPHTRRALRSGRLRWPSQQTLMHHLHDGWHVFLSTASINLYTSSNAFFLGMLTTPVQVGYYHVAEKMIKAVLTLYGPVGNAVYPHISRLVVDNPVAALAFNRRLLIRLLLAGGLVIGVGQWLAPWCVDRLFGPAYAPAVPVLQAFVWMPLFSVVAHAMGILTMIPFGLHALFSKVLVAAVVVDFIVFIPLVHFQGALGAAWANVTVECFVAMTAAVLLHRRQLNPLTSRLMGDAMSDAAAAPISGTTSGTKRSS</sequence>
<dbReference type="CDD" id="cd13128">
    <property type="entry name" value="MATE_Wzx_like"/>
    <property type="match status" value="1"/>
</dbReference>
<evidence type="ECO:0000256" key="4">
    <source>
        <dbReference type="ARBA" id="ARBA00023136"/>
    </source>
</evidence>
<reference evidence="6 7" key="1">
    <citation type="submission" date="2020-05" db="EMBL/GenBank/DDBJ databases">
        <title>Genomic Encyclopedia of Type Strains, Phase IV (KMG-V): Genome sequencing to study the core and pangenomes of soil and plant-associated prokaryotes.</title>
        <authorList>
            <person name="Whitman W."/>
        </authorList>
    </citation>
    <scope>NUCLEOTIDE SEQUENCE [LARGE SCALE GENOMIC DNA]</scope>
    <source>
        <strain evidence="6 7">C29</strain>
    </source>
</reference>
<feature type="transmembrane region" description="Helical" evidence="5">
    <location>
        <begin position="39"/>
        <end position="61"/>
    </location>
</feature>
<dbReference type="RefSeq" id="WP_173805881.1">
    <property type="nucleotide sequence ID" value="NZ_JABSNM010000011.1"/>
</dbReference>
<comment type="caution">
    <text evidence="6">The sequence shown here is derived from an EMBL/GenBank/DDBJ whole genome shotgun (WGS) entry which is preliminary data.</text>
</comment>
<feature type="transmembrane region" description="Helical" evidence="5">
    <location>
        <begin position="292"/>
        <end position="312"/>
    </location>
</feature>
<feature type="transmembrane region" description="Helical" evidence="5">
    <location>
        <begin position="170"/>
        <end position="189"/>
    </location>
</feature>
<evidence type="ECO:0000256" key="3">
    <source>
        <dbReference type="ARBA" id="ARBA00022989"/>
    </source>
</evidence>
<feature type="transmembrane region" description="Helical" evidence="5">
    <location>
        <begin position="387"/>
        <end position="407"/>
    </location>
</feature>
<evidence type="ECO:0000256" key="2">
    <source>
        <dbReference type="ARBA" id="ARBA00022692"/>
    </source>
</evidence>
<feature type="transmembrane region" description="Helical" evidence="5">
    <location>
        <begin position="82"/>
        <end position="107"/>
    </location>
</feature>
<proteinExistence type="predicted"/>
<feature type="transmembrane region" description="Helical" evidence="5">
    <location>
        <begin position="119"/>
        <end position="137"/>
    </location>
</feature>
<feature type="transmembrane region" description="Helical" evidence="5">
    <location>
        <begin position="363"/>
        <end position="381"/>
    </location>
</feature>
<keyword evidence="3 5" id="KW-1133">Transmembrane helix</keyword>
<evidence type="ECO:0000256" key="5">
    <source>
        <dbReference type="SAM" id="Phobius"/>
    </source>
</evidence>
<dbReference type="EMBL" id="JABSNM010000011">
    <property type="protein sequence ID" value="NRT56862.1"/>
    <property type="molecule type" value="Genomic_DNA"/>
</dbReference>
<feature type="transmembrane region" description="Helical" evidence="5">
    <location>
        <begin position="332"/>
        <end position="356"/>
    </location>
</feature>
<keyword evidence="4 5" id="KW-0472">Membrane</keyword>
<dbReference type="PANTHER" id="PTHR43424">
    <property type="entry name" value="LOCUS PUTATIVE PROTEIN 1-RELATED"/>
    <property type="match status" value="1"/>
</dbReference>
<dbReference type="InterPro" id="IPR002797">
    <property type="entry name" value="Polysacc_synth"/>
</dbReference>
<gene>
    <name evidence="6" type="ORF">HNQ01_002611</name>
</gene>
<keyword evidence="2 5" id="KW-0812">Transmembrane</keyword>
<organism evidence="6 7">
    <name type="scientific">Sphaerotilus uruguayifluvii</name>
    <dbReference type="NCBI Taxonomy" id="2735897"/>
    <lineage>
        <taxon>Bacteria</taxon>
        <taxon>Pseudomonadati</taxon>
        <taxon>Pseudomonadota</taxon>
        <taxon>Betaproteobacteria</taxon>
        <taxon>Burkholderiales</taxon>
        <taxon>Sphaerotilaceae</taxon>
        <taxon>Sphaerotilus</taxon>
    </lineage>
</organism>
<evidence type="ECO:0000313" key="7">
    <source>
        <dbReference type="Proteomes" id="UP001516061"/>
    </source>
</evidence>
<evidence type="ECO:0000313" key="6">
    <source>
        <dbReference type="EMBL" id="NRT56862.1"/>
    </source>
</evidence>
<feature type="transmembrane region" description="Helical" evidence="5">
    <location>
        <begin position="12"/>
        <end position="33"/>
    </location>
</feature>
<dbReference type="Proteomes" id="UP001516061">
    <property type="component" value="Unassembled WGS sequence"/>
</dbReference>